<proteinExistence type="predicted"/>
<dbReference type="Proteomes" id="UP001628179">
    <property type="component" value="Unassembled WGS sequence"/>
</dbReference>
<dbReference type="EMBL" id="BAAFSV010000001">
    <property type="protein sequence ID" value="GAB1311803.1"/>
    <property type="molecule type" value="Genomic_DNA"/>
</dbReference>
<sequence length="73" mass="7985">MRRWFSGEPCWVINGDGGTLQPVPWGFTRDVEHNIGAVCWVKDGNPAVDEDGSPIWDSLALWGDNGADAKNAE</sequence>
<evidence type="ECO:0000313" key="1">
    <source>
        <dbReference type="EMBL" id="GAB1311803.1"/>
    </source>
</evidence>
<organism evidence="1 2">
    <name type="scientific">Madurella fahalii</name>
    <dbReference type="NCBI Taxonomy" id="1157608"/>
    <lineage>
        <taxon>Eukaryota</taxon>
        <taxon>Fungi</taxon>
        <taxon>Dikarya</taxon>
        <taxon>Ascomycota</taxon>
        <taxon>Pezizomycotina</taxon>
        <taxon>Sordariomycetes</taxon>
        <taxon>Sordariomycetidae</taxon>
        <taxon>Sordariales</taxon>
        <taxon>Sordariales incertae sedis</taxon>
        <taxon>Madurella</taxon>
    </lineage>
</organism>
<evidence type="ECO:0000313" key="2">
    <source>
        <dbReference type="Proteomes" id="UP001628179"/>
    </source>
</evidence>
<keyword evidence="2" id="KW-1185">Reference proteome</keyword>
<name>A0ABQ0G220_9PEZI</name>
<protein>
    <submittedName>
        <fullName evidence="1">Uncharacterized protein</fullName>
    </submittedName>
</protein>
<dbReference type="RefSeq" id="XP_070913536.1">
    <property type="nucleotide sequence ID" value="XM_071057435.1"/>
</dbReference>
<accession>A0ABQ0G220</accession>
<comment type="caution">
    <text evidence="1">The sequence shown here is derived from an EMBL/GenBank/DDBJ whole genome shotgun (WGS) entry which is preliminary data.</text>
</comment>
<dbReference type="GeneID" id="98172758"/>
<reference evidence="1 2" key="1">
    <citation type="submission" date="2024-09" db="EMBL/GenBank/DDBJ databases">
        <title>Itraconazole resistance in Madurella fahalii resulting from another homologue of gene encoding cytochrome P450 14-alpha sterol demethylase (CYP51).</title>
        <authorList>
            <person name="Yoshioka I."/>
            <person name="Fahal A.H."/>
            <person name="Kaneko S."/>
            <person name="Yaguchi T."/>
        </authorList>
    </citation>
    <scope>NUCLEOTIDE SEQUENCE [LARGE SCALE GENOMIC DNA]</scope>
    <source>
        <strain evidence="1 2">IFM 68171</strain>
    </source>
</reference>
<gene>
    <name evidence="1" type="ORF">MFIFM68171_02013</name>
</gene>